<dbReference type="InParanoid" id="A0A165DFK8"/>
<organism evidence="1 2">
    <name type="scientific">Laetiporus sulphureus 93-53</name>
    <dbReference type="NCBI Taxonomy" id="1314785"/>
    <lineage>
        <taxon>Eukaryota</taxon>
        <taxon>Fungi</taxon>
        <taxon>Dikarya</taxon>
        <taxon>Basidiomycota</taxon>
        <taxon>Agaricomycotina</taxon>
        <taxon>Agaricomycetes</taxon>
        <taxon>Polyporales</taxon>
        <taxon>Laetiporus</taxon>
    </lineage>
</organism>
<name>A0A165DFK8_9APHY</name>
<dbReference type="EMBL" id="KV427634">
    <property type="protein sequence ID" value="KZT04787.1"/>
    <property type="molecule type" value="Genomic_DNA"/>
</dbReference>
<reference evidence="1 2" key="1">
    <citation type="journal article" date="2016" name="Mol. Biol. Evol.">
        <title>Comparative Genomics of Early-Diverging Mushroom-Forming Fungi Provides Insights into the Origins of Lignocellulose Decay Capabilities.</title>
        <authorList>
            <person name="Nagy L.G."/>
            <person name="Riley R."/>
            <person name="Tritt A."/>
            <person name="Adam C."/>
            <person name="Daum C."/>
            <person name="Floudas D."/>
            <person name="Sun H."/>
            <person name="Yadav J.S."/>
            <person name="Pangilinan J."/>
            <person name="Larsson K.H."/>
            <person name="Matsuura K."/>
            <person name="Barry K."/>
            <person name="Labutti K."/>
            <person name="Kuo R."/>
            <person name="Ohm R.A."/>
            <person name="Bhattacharya S.S."/>
            <person name="Shirouzu T."/>
            <person name="Yoshinaga Y."/>
            <person name="Martin F.M."/>
            <person name="Grigoriev I.V."/>
            <person name="Hibbett D.S."/>
        </authorList>
    </citation>
    <scope>NUCLEOTIDE SEQUENCE [LARGE SCALE GENOMIC DNA]</scope>
    <source>
        <strain evidence="1 2">93-53</strain>
    </source>
</reference>
<dbReference type="Proteomes" id="UP000076871">
    <property type="component" value="Unassembled WGS sequence"/>
</dbReference>
<dbReference type="GeneID" id="63824171"/>
<evidence type="ECO:0000313" key="1">
    <source>
        <dbReference type="EMBL" id="KZT04787.1"/>
    </source>
</evidence>
<accession>A0A165DFK8</accession>
<keyword evidence="2" id="KW-1185">Reference proteome</keyword>
<protein>
    <submittedName>
        <fullName evidence="1">Uncharacterized protein</fullName>
    </submittedName>
</protein>
<gene>
    <name evidence="1" type="ORF">LAESUDRAFT_715331</name>
</gene>
<sequence>MSDADPSVALLVESHQECRQTNMSSKDCENIRRLCSAMTLEALKWTASSAVEDECTGIRFLEQGCRTGMREDHDKRTCAIDNYQNWGATRKELCLATLHMNIQEDEIRGIAPIVSLAAATTCTLSVGRRVRSQVRLRHNDDAYSHWIRPKKDDECLRQSAPRRMSVLSQQHTNELTRDFFGQKMAVFGLDLYSYNRAPHSNPPSPKKLVQRHMRLPVIPHLSVHGCQCGVCRAQIQLVEDKGNNMTRCEIRCSTTVRTTKCGTAYQTISNWLLSANTSKLGLFEKRAIIVCTSMAGRHPSFKIINTRHGLHVPA</sequence>
<evidence type="ECO:0000313" key="2">
    <source>
        <dbReference type="Proteomes" id="UP000076871"/>
    </source>
</evidence>
<proteinExistence type="predicted"/>
<dbReference type="AlphaFoldDB" id="A0A165DFK8"/>
<dbReference type="RefSeq" id="XP_040762527.1">
    <property type="nucleotide sequence ID" value="XM_040907142.1"/>
</dbReference>